<accession>A0A813I1A5</accession>
<reference evidence="1" key="1">
    <citation type="submission" date="2021-02" db="EMBL/GenBank/DDBJ databases">
        <authorList>
            <person name="Dougan E. K."/>
            <person name="Rhodes N."/>
            <person name="Thang M."/>
            <person name="Chan C."/>
        </authorList>
    </citation>
    <scope>NUCLEOTIDE SEQUENCE</scope>
</reference>
<dbReference type="Proteomes" id="UP000654075">
    <property type="component" value="Unassembled WGS sequence"/>
</dbReference>
<organism evidence="1 2">
    <name type="scientific">Polarella glacialis</name>
    <name type="common">Dinoflagellate</name>
    <dbReference type="NCBI Taxonomy" id="89957"/>
    <lineage>
        <taxon>Eukaryota</taxon>
        <taxon>Sar</taxon>
        <taxon>Alveolata</taxon>
        <taxon>Dinophyceae</taxon>
        <taxon>Suessiales</taxon>
        <taxon>Suessiaceae</taxon>
        <taxon>Polarella</taxon>
    </lineage>
</organism>
<dbReference type="AlphaFoldDB" id="A0A813I1A5"/>
<keyword evidence="2" id="KW-1185">Reference proteome</keyword>
<sequence>MPAELSDDDICNSWSAVDSCCVQPEWDDIIRNFDDRFRHPSWIQISLNHAHILDQWATLSLELLLEIHPWVANCKTGFLAVLLTYSMPYANVPAKVLPPTLELFSAFFVQEVSASRFPIFGLMSKVFGSEVSRLMPYWCRVCHSENVVASTESAAPVGMSASAGMFHVLHVDSEEDLRGEACRQQTRLTVDA</sequence>
<comment type="caution">
    <text evidence="1">The sequence shown here is derived from an EMBL/GenBank/DDBJ whole genome shotgun (WGS) entry which is preliminary data.</text>
</comment>
<protein>
    <submittedName>
        <fullName evidence="1">Uncharacterized protein</fullName>
    </submittedName>
</protein>
<name>A0A813I1A5_POLGL</name>
<evidence type="ECO:0000313" key="2">
    <source>
        <dbReference type="Proteomes" id="UP000654075"/>
    </source>
</evidence>
<proteinExistence type="predicted"/>
<evidence type="ECO:0000313" key="1">
    <source>
        <dbReference type="EMBL" id="CAE8643764.1"/>
    </source>
</evidence>
<dbReference type="EMBL" id="CAJNNV010033426">
    <property type="protein sequence ID" value="CAE8643764.1"/>
    <property type="molecule type" value="Genomic_DNA"/>
</dbReference>
<gene>
    <name evidence="1" type="ORF">PGLA1383_LOCUS58070</name>
</gene>